<proteinExistence type="predicted"/>
<keyword evidence="3" id="KW-0540">Nuclease</keyword>
<sequence>MSKIRINSISIKNYRSFGEQQTFFFPNETYKKPTAIVGYNNSGKTNLMNCILYGIGNKFIQSNTFEANDLHNLDYENNIEISTDIAGSEFSCEKYWDKITNTHKTEKSITNTYKITSILDDNELKSEMKPSMFGLNKHYNIFYINFHNIKQEIITRKSTWGGLTSFLAKHISKLVAIDTEMNKKKSIYEQEVKNATDEVLKDSMLHQFIGAIKENYSTNLRDNNCEVTFGLPDYQDIFLQMIFKIGLNGSKEHLIPIDHFGDGYISMFIMAVIKAIAESNTEDKCLFLFEEPESFLHENHQEYFYKTVLCNLSDNGHQVIYTTHSDKMVDIFDTQGIIRIEFDEKSKQTLIKYNETDTFTLTMPQNENEENIISYDEFNNYIKFVEPNLNKILFSRKVILVEGANDILAYKTAIEKEVERLKGNKNYAQTYLNFLNMAFIVHHGKGTAYLLIDLCKHFKLEYFVINDWDFDEDFIQELANIKDETQLKSSNLYLKKNGIDRSSAEKGQITTNWKLLNSAELSNIHFNIPKLENVLGYPSNNKSSLGILNKVRSFTNYPESFLPQKLRDYLELNSLEI</sequence>
<keyword evidence="3" id="KW-0255">Endonuclease</keyword>
<accession>A0A1I1NQ85</accession>
<reference evidence="3 4" key="1">
    <citation type="submission" date="2016-10" db="EMBL/GenBank/DDBJ databases">
        <authorList>
            <person name="de Groot N.N."/>
        </authorList>
    </citation>
    <scope>NUCLEOTIDE SEQUENCE [LARGE SCALE GENOMIC DNA]</scope>
    <source>
        <strain evidence="3 4">DSM 6793</strain>
    </source>
</reference>
<dbReference type="InterPro" id="IPR051396">
    <property type="entry name" value="Bact_Antivir_Def_Nuclease"/>
</dbReference>
<dbReference type="Pfam" id="PF13175">
    <property type="entry name" value="AAA_15"/>
    <property type="match status" value="1"/>
</dbReference>
<dbReference type="InterPro" id="IPR034139">
    <property type="entry name" value="TOPRIM_OLD"/>
</dbReference>
<evidence type="ECO:0000259" key="2">
    <source>
        <dbReference type="Pfam" id="PF20469"/>
    </source>
</evidence>
<feature type="domain" description="OLD protein-like TOPRIM" evidence="2">
    <location>
        <begin position="393"/>
        <end position="469"/>
    </location>
</feature>
<dbReference type="EMBL" id="FOLE01000014">
    <property type="protein sequence ID" value="SFC95900.1"/>
    <property type="molecule type" value="Genomic_DNA"/>
</dbReference>
<dbReference type="AlphaFoldDB" id="A0A1I1NQ85"/>
<dbReference type="PANTHER" id="PTHR43581:SF4">
    <property type="entry name" value="ATP_GTP PHOSPHATASE"/>
    <property type="match status" value="1"/>
</dbReference>
<gene>
    <name evidence="3" type="ORF">SAMN05421780_11443</name>
</gene>
<evidence type="ECO:0000259" key="1">
    <source>
        <dbReference type="Pfam" id="PF13175"/>
    </source>
</evidence>
<keyword evidence="3" id="KW-0378">Hydrolase</keyword>
<dbReference type="InterPro" id="IPR041685">
    <property type="entry name" value="AAA_GajA/Old/RecF-like"/>
</dbReference>
<name>A0A1I1NQ85_9BACT</name>
<evidence type="ECO:0000313" key="3">
    <source>
        <dbReference type="EMBL" id="SFC95900.1"/>
    </source>
</evidence>
<dbReference type="Gene3D" id="3.40.50.300">
    <property type="entry name" value="P-loop containing nucleotide triphosphate hydrolases"/>
    <property type="match status" value="1"/>
</dbReference>
<dbReference type="Proteomes" id="UP000199514">
    <property type="component" value="Unassembled WGS sequence"/>
</dbReference>
<protein>
    <submittedName>
        <fullName evidence="3">Predicted ATP-dependent endonuclease of the OLD family, contains P-loop ATPase and TOPRIM domains</fullName>
    </submittedName>
</protein>
<feature type="domain" description="Endonuclease GajA/Old nuclease/RecF-like AAA" evidence="1">
    <location>
        <begin position="6"/>
        <end position="329"/>
    </location>
</feature>
<dbReference type="OrthoDB" id="9784297at2"/>
<dbReference type="InterPro" id="IPR027417">
    <property type="entry name" value="P-loop_NTPase"/>
</dbReference>
<keyword evidence="4" id="KW-1185">Reference proteome</keyword>
<dbReference type="Pfam" id="PF20469">
    <property type="entry name" value="OLD-like_TOPRIM"/>
    <property type="match status" value="1"/>
</dbReference>
<evidence type="ECO:0000313" key="4">
    <source>
        <dbReference type="Proteomes" id="UP000199514"/>
    </source>
</evidence>
<organism evidence="3 4">
    <name type="scientific">Flexibacter flexilis DSM 6793</name>
    <dbReference type="NCBI Taxonomy" id="927664"/>
    <lineage>
        <taxon>Bacteria</taxon>
        <taxon>Pseudomonadati</taxon>
        <taxon>Bacteroidota</taxon>
        <taxon>Cytophagia</taxon>
        <taxon>Cytophagales</taxon>
        <taxon>Flexibacteraceae</taxon>
        <taxon>Flexibacter</taxon>
    </lineage>
</organism>
<dbReference type="RefSeq" id="WP_091516510.1">
    <property type="nucleotide sequence ID" value="NZ_FOLE01000014.1"/>
</dbReference>
<dbReference type="SUPFAM" id="SSF52540">
    <property type="entry name" value="P-loop containing nucleoside triphosphate hydrolases"/>
    <property type="match status" value="1"/>
</dbReference>
<dbReference type="STRING" id="927664.SAMN05421780_11443"/>
<dbReference type="GO" id="GO:0004519">
    <property type="term" value="F:endonuclease activity"/>
    <property type="evidence" value="ECO:0007669"/>
    <property type="project" value="UniProtKB-KW"/>
</dbReference>
<dbReference type="PANTHER" id="PTHR43581">
    <property type="entry name" value="ATP/GTP PHOSPHATASE"/>
    <property type="match status" value="1"/>
</dbReference>